<proteinExistence type="predicted"/>
<dbReference type="PANTHER" id="PTHR43285:SF2">
    <property type="entry name" value="ANTHRANILATE PHOSPHORIBOSYLTRANSFERASE"/>
    <property type="match status" value="1"/>
</dbReference>
<keyword evidence="2" id="KW-0328">Glycosyltransferase</keyword>
<dbReference type="SUPFAM" id="SSF52418">
    <property type="entry name" value="Nucleoside phosphorylase/phosphoribosyltransferase catalytic domain"/>
    <property type="match status" value="1"/>
</dbReference>
<evidence type="ECO:0000256" key="1">
    <source>
        <dbReference type="ARBA" id="ARBA00022605"/>
    </source>
</evidence>
<dbReference type="AlphaFoldDB" id="A0A6N8DSX1"/>
<evidence type="ECO:0000256" key="3">
    <source>
        <dbReference type="ARBA" id="ARBA00022679"/>
    </source>
</evidence>
<protein>
    <submittedName>
        <fullName evidence="5">Glycosyl transferase family protein</fullName>
    </submittedName>
</protein>
<keyword evidence="3 5" id="KW-0808">Transferase</keyword>
<feature type="domain" description="Glycosyl transferase family 3 N-terminal" evidence="4">
    <location>
        <begin position="12"/>
        <end position="73"/>
    </location>
</feature>
<dbReference type="InterPro" id="IPR017459">
    <property type="entry name" value="Glycosyl_Trfase_fam3_N_dom"/>
</dbReference>
<dbReference type="GO" id="GO:0000162">
    <property type="term" value="P:L-tryptophan biosynthetic process"/>
    <property type="evidence" value="ECO:0007669"/>
    <property type="project" value="InterPro"/>
</dbReference>
<comment type="caution">
    <text evidence="5">The sequence shown here is derived from an EMBL/GenBank/DDBJ whole genome shotgun (WGS) entry which is preliminary data.</text>
</comment>
<dbReference type="OrthoDB" id="8455878at2"/>
<gene>
    <name evidence="5" type="ORF">GJ654_14990</name>
</gene>
<dbReference type="EMBL" id="WNKS01000015">
    <property type="protein sequence ID" value="MTV32293.1"/>
    <property type="molecule type" value="Genomic_DNA"/>
</dbReference>
<dbReference type="InterPro" id="IPR036320">
    <property type="entry name" value="Glycosyl_Trfase_fam3_N_dom_sf"/>
</dbReference>
<dbReference type="PANTHER" id="PTHR43285">
    <property type="entry name" value="ANTHRANILATE PHOSPHORIBOSYLTRANSFERASE"/>
    <property type="match status" value="1"/>
</dbReference>
<dbReference type="Proteomes" id="UP000439113">
    <property type="component" value="Unassembled WGS sequence"/>
</dbReference>
<accession>A0A6N8DSX1</accession>
<dbReference type="SUPFAM" id="SSF47648">
    <property type="entry name" value="Nucleoside phosphorylase/phosphoribosyltransferase N-terminal domain"/>
    <property type="match status" value="1"/>
</dbReference>
<dbReference type="Pfam" id="PF02885">
    <property type="entry name" value="Glycos_trans_3N"/>
    <property type="match status" value="1"/>
</dbReference>
<sequence length="330" mass="36296">MSHTPHPFARFIAILGRGRNLTRPLTVEEAEEAMDLILAGEVLPEQLGAFLMLLRVKEESPEEIAGFVRAVRKTLPSRQGADIDFSSYAGKKRQLPWFLLAAFALAQSGRKVFMHGFDGHTPGRLYTGEVLSALGVARSKNLVEASAQLTKHNFAYLDLVAISPPLAKMMGFKPILGLRSPVHTIARMINPFGAPCLLQGIFHPNYMATHSGAAKILGERNMIVFRGEGGEIERRPGKPCETLGLRDGVPFEERWAPLMEEPRQLPDDDMDPKKLVAVWRGEDNSYAEAAITGTMALALKTSGAAPDQDSAQALATGLWNARDRDMWIKQ</sequence>
<dbReference type="Gene3D" id="1.20.970.10">
    <property type="entry name" value="Transferase, Pyrimidine Nucleoside Phosphorylase, Chain C"/>
    <property type="match status" value="1"/>
</dbReference>
<evidence type="ECO:0000313" key="6">
    <source>
        <dbReference type="Proteomes" id="UP000439113"/>
    </source>
</evidence>
<keyword evidence="1" id="KW-0028">Amino-acid biosynthesis</keyword>
<evidence type="ECO:0000259" key="4">
    <source>
        <dbReference type="Pfam" id="PF02885"/>
    </source>
</evidence>
<dbReference type="InterPro" id="IPR035902">
    <property type="entry name" value="Nuc_phospho_transferase"/>
</dbReference>
<evidence type="ECO:0000256" key="2">
    <source>
        <dbReference type="ARBA" id="ARBA00022676"/>
    </source>
</evidence>
<dbReference type="NCBIfam" id="NF006564">
    <property type="entry name" value="PRK09071.1"/>
    <property type="match status" value="1"/>
</dbReference>
<organism evidence="5 6">
    <name type="scientific">Rhodoblastus acidophilus</name>
    <name type="common">Rhodopseudomonas acidophila</name>
    <dbReference type="NCBI Taxonomy" id="1074"/>
    <lineage>
        <taxon>Bacteria</taxon>
        <taxon>Pseudomonadati</taxon>
        <taxon>Pseudomonadota</taxon>
        <taxon>Alphaproteobacteria</taxon>
        <taxon>Hyphomicrobiales</taxon>
        <taxon>Rhodoblastaceae</taxon>
        <taxon>Rhodoblastus</taxon>
    </lineage>
</organism>
<dbReference type="GO" id="GO:0005829">
    <property type="term" value="C:cytosol"/>
    <property type="evidence" value="ECO:0007669"/>
    <property type="project" value="TreeGrafter"/>
</dbReference>
<reference evidence="5 6" key="1">
    <citation type="submission" date="2019-11" db="EMBL/GenBank/DDBJ databases">
        <title>Whole-genome sequence of a Rhodoblastus acidophilus DSM 142.</title>
        <authorList>
            <person name="Kyndt J.A."/>
            <person name="Meyer T.E."/>
        </authorList>
    </citation>
    <scope>NUCLEOTIDE SEQUENCE [LARGE SCALE GENOMIC DNA]</scope>
    <source>
        <strain evidence="5 6">DSM 142</strain>
    </source>
</reference>
<dbReference type="GO" id="GO:0004048">
    <property type="term" value="F:anthranilate phosphoribosyltransferase activity"/>
    <property type="evidence" value="ECO:0007669"/>
    <property type="project" value="InterPro"/>
</dbReference>
<dbReference type="RefSeq" id="WP_155446984.1">
    <property type="nucleotide sequence ID" value="NZ_JAOQNR010000007.1"/>
</dbReference>
<dbReference type="Gene3D" id="3.40.1030.10">
    <property type="entry name" value="Nucleoside phosphorylase/phosphoribosyltransferase catalytic domain"/>
    <property type="match status" value="1"/>
</dbReference>
<evidence type="ECO:0000313" key="5">
    <source>
        <dbReference type="EMBL" id="MTV32293.1"/>
    </source>
</evidence>
<name>A0A6N8DSX1_RHOAC</name>
<dbReference type="InterPro" id="IPR005940">
    <property type="entry name" value="Anthranilate_Pribosyl_Tfrase"/>
</dbReference>